<feature type="region of interest" description="Disordered" evidence="1">
    <location>
        <begin position="1"/>
        <end position="79"/>
    </location>
</feature>
<reference evidence="2" key="1">
    <citation type="submission" date="2014-09" db="EMBL/GenBank/DDBJ databases">
        <authorList>
            <person name="Magalhaes I.L.F."/>
            <person name="Oliveira U."/>
            <person name="Santos F.R."/>
            <person name="Vidigal T.H.D.A."/>
            <person name="Brescovit A.D."/>
            <person name="Santos A.J."/>
        </authorList>
    </citation>
    <scope>NUCLEOTIDE SEQUENCE</scope>
    <source>
        <tissue evidence="2">Shoot tissue taken approximately 20 cm above the soil surface</tissue>
    </source>
</reference>
<protein>
    <submittedName>
        <fullName evidence="2">Uncharacterized protein</fullName>
    </submittedName>
</protein>
<accession>A0A0A9C5W6</accession>
<proteinExistence type="predicted"/>
<sequence>MAGVLGRSAGVGWLHASPSRSSRSAWPPSNAPSRRGSTASSARPSRWRLHTQSTSKWKPSMSQRGRRPQTTSRTTAPKA</sequence>
<feature type="compositionally biased region" description="Low complexity" evidence="1">
    <location>
        <begin position="16"/>
        <end position="35"/>
    </location>
</feature>
<evidence type="ECO:0000313" key="2">
    <source>
        <dbReference type="EMBL" id="JAD69858.1"/>
    </source>
</evidence>
<feature type="compositionally biased region" description="Polar residues" evidence="1">
    <location>
        <begin position="50"/>
        <end position="79"/>
    </location>
</feature>
<dbReference type="AlphaFoldDB" id="A0A0A9C5W6"/>
<evidence type="ECO:0000256" key="1">
    <source>
        <dbReference type="SAM" id="MobiDB-lite"/>
    </source>
</evidence>
<dbReference type="EMBL" id="GBRH01228037">
    <property type="protein sequence ID" value="JAD69858.1"/>
    <property type="molecule type" value="Transcribed_RNA"/>
</dbReference>
<name>A0A0A9C5W6_ARUDO</name>
<organism evidence="2">
    <name type="scientific">Arundo donax</name>
    <name type="common">Giant reed</name>
    <name type="synonym">Donax arundinaceus</name>
    <dbReference type="NCBI Taxonomy" id="35708"/>
    <lineage>
        <taxon>Eukaryota</taxon>
        <taxon>Viridiplantae</taxon>
        <taxon>Streptophyta</taxon>
        <taxon>Embryophyta</taxon>
        <taxon>Tracheophyta</taxon>
        <taxon>Spermatophyta</taxon>
        <taxon>Magnoliopsida</taxon>
        <taxon>Liliopsida</taxon>
        <taxon>Poales</taxon>
        <taxon>Poaceae</taxon>
        <taxon>PACMAD clade</taxon>
        <taxon>Arundinoideae</taxon>
        <taxon>Arundineae</taxon>
        <taxon>Arundo</taxon>
    </lineage>
</organism>
<reference evidence="2" key="2">
    <citation type="journal article" date="2015" name="Data Brief">
        <title>Shoot transcriptome of the giant reed, Arundo donax.</title>
        <authorList>
            <person name="Barrero R.A."/>
            <person name="Guerrero F.D."/>
            <person name="Moolhuijzen P."/>
            <person name="Goolsby J.A."/>
            <person name="Tidwell J."/>
            <person name="Bellgard S.E."/>
            <person name="Bellgard M.I."/>
        </authorList>
    </citation>
    <scope>NUCLEOTIDE SEQUENCE</scope>
    <source>
        <tissue evidence="2">Shoot tissue taken approximately 20 cm above the soil surface</tissue>
    </source>
</reference>